<proteinExistence type="predicted"/>
<feature type="compositionally biased region" description="Basic and acidic residues" evidence="1">
    <location>
        <begin position="190"/>
        <end position="206"/>
    </location>
</feature>
<organism evidence="2 3">
    <name type="scientific">Eumeta variegata</name>
    <name type="common">Bagworm moth</name>
    <name type="synonym">Eumeta japonica</name>
    <dbReference type="NCBI Taxonomy" id="151549"/>
    <lineage>
        <taxon>Eukaryota</taxon>
        <taxon>Metazoa</taxon>
        <taxon>Ecdysozoa</taxon>
        <taxon>Arthropoda</taxon>
        <taxon>Hexapoda</taxon>
        <taxon>Insecta</taxon>
        <taxon>Pterygota</taxon>
        <taxon>Neoptera</taxon>
        <taxon>Endopterygota</taxon>
        <taxon>Lepidoptera</taxon>
        <taxon>Glossata</taxon>
        <taxon>Ditrysia</taxon>
        <taxon>Tineoidea</taxon>
        <taxon>Psychidae</taxon>
        <taxon>Oiketicinae</taxon>
        <taxon>Eumeta</taxon>
    </lineage>
</organism>
<feature type="region of interest" description="Disordered" evidence="1">
    <location>
        <begin position="1"/>
        <end position="43"/>
    </location>
</feature>
<sequence>MTIPIRTPYSRLTDRWSGGRRRRRSARGRRARPHHGRTTYESNERTATNSLFGYFKGSKGTRSRRRRLRGAPLAGAITLIEVDCAGIAVTTTARRPRARGETSRFDVKITSKRCRLCRSWVVVAERHRPAASEVDSGAKVSDDDGARGGRGVVWERGRVKAKPRDNANNLVKPESISKARSISESRMIARLEKRGMPTGTEDKTESELTVYSELESEMGPARSDGASLHSSTVSALVSSNITGSVTSGSPPKPLSTPDVIAKVPSPWPLAALLPTTQRSPTRAAENELGESHLIGYFDNSSARQASCAAAVGDEHGRKTIFVPFHRLYGELPKLLGRMYGFKMSLNSIRIFRFKMYVSIDADSRTPLQRSNVSGRDVDRARSCVGREIRWTGPRGGQAASDSGSV</sequence>
<dbReference type="AlphaFoldDB" id="A0A4C1UBG0"/>
<comment type="caution">
    <text evidence="2">The sequence shown here is derived from an EMBL/GenBank/DDBJ whole genome shotgun (WGS) entry which is preliminary data.</text>
</comment>
<gene>
    <name evidence="2" type="ORF">EVAR_86178_1</name>
</gene>
<evidence type="ECO:0000256" key="1">
    <source>
        <dbReference type="SAM" id="MobiDB-lite"/>
    </source>
</evidence>
<keyword evidence="3" id="KW-1185">Reference proteome</keyword>
<protein>
    <submittedName>
        <fullName evidence="2">Uncharacterized protein</fullName>
    </submittedName>
</protein>
<dbReference type="EMBL" id="BGZK01000154">
    <property type="protein sequence ID" value="GBP23803.1"/>
    <property type="molecule type" value="Genomic_DNA"/>
</dbReference>
<reference evidence="2 3" key="1">
    <citation type="journal article" date="2019" name="Commun. Biol.">
        <title>The bagworm genome reveals a unique fibroin gene that provides high tensile strength.</title>
        <authorList>
            <person name="Kono N."/>
            <person name="Nakamura H."/>
            <person name="Ohtoshi R."/>
            <person name="Tomita M."/>
            <person name="Numata K."/>
            <person name="Arakawa K."/>
        </authorList>
    </citation>
    <scope>NUCLEOTIDE SEQUENCE [LARGE SCALE GENOMIC DNA]</scope>
</reference>
<feature type="region of interest" description="Disordered" evidence="1">
    <location>
        <begin position="190"/>
        <end position="229"/>
    </location>
</feature>
<accession>A0A4C1UBG0</accession>
<evidence type="ECO:0000313" key="2">
    <source>
        <dbReference type="EMBL" id="GBP23803.1"/>
    </source>
</evidence>
<name>A0A4C1UBG0_EUMVA</name>
<feature type="compositionally biased region" description="Basic residues" evidence="1">
    <location>
        <begin position="18"/>
        <end position="37"/>
    </location>
</feature>
<dbReference type="Proteomes" id="UP000299102">
    <property type="component" value="Unassembled WGS sequence"/>
</dbReference>
<evidence type="ECO:0000313" key="3">
    <source>
        <dbReference type="Proteomes" id="UP000299102"/>
    </source>
</evidence>